<proteinExistence type="predicted"/>
<evidence type="ECO:0000313" key="3">
    <source>
        <dbReference type="EMBL" id="MDN3243800.1"/>
    </source>
</evidence>
<dbReference type="Gene3D" id="3.40.47.10">
    <property type="match status" value="1"/>
</dbReference>
<dbReference type="InterPro" id="IPR000794">
    <property type="entry name" value="Beta-ketoacyl_synthase"/>
</dbReference>
<dbReference type="RefSeq" id="WP_289960110.1">
    <property type="nucleotide sequence ID" value="NZ_JAUEMJ010000017.1"/>
</dbReference>
<dbReference type="InterPro" id="IPR014030">
    <property type="entry name" value="Ketoacyl_synth_N"/>
</dbReference>
<dbReference type="SUPFAM" id="SSF53901">
    <property type="entry name" value="Thiolase-like"/>
    <property type="match status" value="2"/>
</dbReference>
<dbReference type="EMBL" id="JAUEMJ010000017">
    <property type="protein sequence ID" value="MDN3243800.1"/>
    <property type="molecule type" value="Genomic_DNA"/>
</dbReference>
<name>A0ABT7YYU8_9ACTN</name>
<keyword evidence="4" id="KW-1185">Reference proteome</keyword>
<protein>
    <submittedName>
        <fullName evidence="3">Beta-ketoacyl synthase N-terminal-like domain-containing protein</fullName>
    </submittedName>
</protein>
<dbReference type="PANTHER" id="PTHR11712">
    <property type="entry name" value="POLYKETIDE SYNTHASE-RELATED"/>
    <property type="match status" value="1"/>
</dbReference>
<gene>
    <name evidence="3" type="ORF">QWI33_29085</name>
</gene>
<dbReference type="Pfam" id="PF00109">
    <property type="entry name" value="ketoacyl-synt"/>
    <property type="match status" value="1"/>
</dbReference>
<reference evidence="3" key="1">
    <citation type="submission" date="2023-06" db="EMBL/GenBank/DDBJ databases">
        <title>Gycomyces niveus sp.nov., a novel actinomycete isolated from soil in Shouguang.</title>
        <authorList>
            <person name="Yang X."/>
            <person name="Zhao J."/>
        </authorList>
    </citation>
    <scope>NUCLEOTIDE SEQUENCE</scope>
    <source>
        <strain evidence="3">NEAU C2</strain>
    </source>
</reference>
<keyword evidence="1" id="KW-0808">Transferase</keyword>
<sequence>MTPTDSRAVITAWATASPFGLGNEAFRQGMAAEAVAVGPAEGDGYPALQVAEVPDFDAREVLGRKGTRSMDRVTALTVATVGRLLSDESGERIAGLSEHTALVLGTTTGSAHSMLDFTRESLIQKRPYFVDPTKFPNTVMNCAAGQSAIWHRLRGPNTTIASGRTSALSTLAYAARLQRSGRVGQVICGAAEELSPTRAWLTWHQNRTLDTAPVGEGCGLFLLEPETTAIEAGRTALADVLAIGTAVSHDARDASRALKRCIEQVVPEAVREDLWLIAWSEAPGEYAAAEEEALASLFAHTKAAHLYVGDHIGDTGAASAAFQIAAVLARAADEPSDEPRLALVSAVDRDGTIAAALLRLRPRTR</sequence>
<evidence type="ECO:0000313" key="4">
    <source>
        <dbReference type="Proteomes" id="UP001171902"/>
    </source>
</evidence>
<evidence type="ECO:0000256" key="1">
    <source>
        <dbReference type="ARBA" id="ARBA00022679"/>
    </source>
</evidence>
<accession>A0ABT7YYU8</accession>
<evidence type="ECO:0000259" key="2">
    <source>
        <dbReference type="Pfam" id="PF00109"/>
    </source>
</evidence>
<comment type="caution">
    <text evidence="3">The sequence shown here is derived from an EMBL/GenBank/DDBJ whole genome shotgun (WGS) entry which is preliminary data.</text>
</comment>
<organism evidence="3 4">
    <name type="scientific">Glycomyces tritici</name>
    <dbReference type="NCBI Taxonomy" id="2665176"/>
    <lineage>
        <taxon>Bacteria</taxon>
        <taxon>Bacillati</taxon>
        <taxon>Actinomycetota</taxon>
        <taxon>Actinomycetes</taxon>
        <taxon>Glycomycetales</taxon>
        <taxon>Glycomycetaceae</taxon>
        <taxon>Glycomyces</taxon>
    </lineage>
</organism>
<feature type="domain" description="Beta-ketoacyl synthase-like N-terminal" evidence="2">
    <location>
        <begin position="9"/>
        <end position="211"/>
    </location>
</feature>
<dbReference type="InterPro" id="IPR016039">
    <property type="entry name" value="Thiolase-like"/>
</dbReference>
<dbReference type="PANTHER" id="PTHR11712:SF336">
    <property type="entry name" value="3-OXOACYL-[ACYL-CARRIER-PROTEIN] SYNTHASE, MITOCHONDRIAL"/>
    <property type="match status" value="1"/>
</dbReference>
<dbReference type="Proteomes" id="UP001171902">
    <property type="component" value="Unassembled WGS sequence"/>
</dbReference>